<evidence type="ECO:0000313" key="3">
    <source>
        <dbReference type="Proteomes" id="UP000775213"/>
    </source>
</evidence>
<dbReference type="GO" id="GO:0005737">
    <property type="term" value="C:cytoplasm"/>
    <property type="evidence" value="ECO:0007669"/>
    <property type="project" value="TreeGrafter"/>
</dbReference>
<keyword evidence="3" id="KW-1185">Reference proteome</keyword>
<name>A0AAV7G3D3_DENCH</name>
<dbReference type="GO" id="GO:0005634">
    <property type="term" value="C:nucleus"/>
    <property type="evidence" value="ECO:0007669"/>
    <property type="project" value="TreeGrafter"/>
</dbReference>
<dbReference type="Proteomes" id="UP000775213">
    <property type="component" value="Unassembled WGS sequence"/>
</dbReference>
<organism evidence="2 3">
    <name type="scientific">Dendrobium chrysotoxum</name>
    <name type="common">Orchid</name>
    <dbReference type="NCBI Taxonomy" id="161865"/>
    <lineage>
        <taxon>Eukaryota</taxon>
        <taxon>Viridiplantae</taxon>
        <taxon>Streptophyta</taxon>
        <taxon>Embryophyta</taxon>
        <taxon>Tracheophyta</taxon>
        <taxon>Spermatophyta</taxon>
        <taxon>Magnoliopsida</taxon>
        <taxon>Liliopsida</taxon>
        <taxon>Asparagales</taxon>
        <taxon>Orchidaceae</taxon>
        <taxon>Epidendroideae</taxon>
        <taxon>Malaxideae</taxon>
        <taxon>Dendrobiinae</taxon>
        <taxon>Dendrobium</taxon>
    </lineage>
</organism>
<dbReference type="Pfam" id="PF03690">
    <property type="entry name" value="MYG1_exonuc"/>
    <property type="match status" value="2"/>
</dbReference>
<comment type="caution">
    <text evidence="2">The sequence shown here is derived from an EMBL/GenBank/DDBJ whole genome shotgun (WGS) entry which is preliminary data.</text>
</comment>
<dbReference type="AlphaFoldDB" id="A0AAV7G3D3"/>
<dbReference type="PANTHER" id="PTHR11215:SF1">
    <property type="entry name" value="MYG1 EXONUCLEASE"/>
    <property type="match status" value="1"/>
</dbReference>
<evidence type="ECO:0000313" key="2">
    <source>
        <dbReference type="EMBL" id="KAH0456344.1"/>
    </source>
</evidence>
<dbReference type="PANTHER" id="PTHR11215">
    <property type="entry name" value="METAL DEPENDENT HYDROLASE - RELATED"/>
    <property type="match status" value="1"/>
</dbReference>
<dbReference type="EMBL" id="JAGFBR010000013">
    <property type="protein sequence ID" value="KAH0456344.1"/>
    <property type="molecule type" value="Genomic_DNA"/>
</dbReference>
<protein>
    <recommendedName>
        <fullName evidence="4">Metal-dependent protein hydrolase</fullName>
    </recommendedName>
</protein>
<proteinExistence type="inferred from homology"/>
<gene>
    <name evidence="2" type="ORF">IEQ34_014251</name>
</gene>
<accession>A0AAV7G3D3</accession>
<dbReference type="InterPro" id="IPR003226">
    <property type="entry name" value="MYG1_exonuclease"/>
</dbReference>
<comment type="similarity">
    <text evidence="1">Belongs to the MYG1 family.</text>
</comment>
<sequence>MITFNNLTALLKSSSKRAQLQDMLSLRSWCRRLVFVESERRVFSMAATAAFTTGSPNPNALKRVGTHNGSFHCDEALGCFMIRLTEKFAGAEIVRSRDQQACFFSLLTVWLITAIFGSLEGKGKDRVLDTLDAVLDVGGVYDPSCDRYDHHQKGFNEIFGHRFNTKLSSAGLIYKHYGKEIIAKELQLDQEHQDVLRLYLAVYKNFVESIDAIDNGINQYETDLPPRYVNNTHLSPRVGRLNLDWVEPDQSAAKENEAFQRAMILAGGEFLESIRYHAKSWLPARSIVLECIESRINIDPSGEILVLNKFCPWKPHLFELEEELKIDPPIKYVLFQDDRSKSWRVQAVAVSPDNFESRRPLPLPWRGLRDEELSKESGIPGCVFVHMSGFIGGNHTYDGSLAMARAALQFPTE</sequence>
<reference evidence="2 3" key="1">
    <citation type="journal article" date="2021" name="Hortic Res">
        <title>Chromosome-scale assembly of the Dendrobium chrysotoxum genome enhances the understanding of orchid evolution.</title>
        <authorList>
            <person name="Zhang Y."/>
            <person name="Zhang G.Q."/>
            <person name="Zhang D."/>
            <person name="Liu X.D."/>
            <person name="Xu X.Y."/>
            <person name="Sun W.H."/>
            <person name="Yu X."/>
            <person name="Zhu X."/>
            <person name="Wang Z.W."/>
            <person name="Zhao X."/>
            <person name="Zhong W.Y."/>
            <person name="Chen H."/>
            <person name="Yin W.L."/>
            <person name="Huang T."/>
            <person name="Niu S.C."/>
            <person name="Liu Z.J."/>
        </authorList>
    </citation>
    <scope>NUCLEOTIDE SEQUENCE [LARGE SCALE GENOMIC DNA]</scope>
    <source>
        <strain evidence="2">Lindl</strain>
    </source>
</reference>
<evidence type="ECO:0008006" key="4">
    <source>
        <dbReference type="Google" id="ProtNLM"/>
    </source>
</evidence>
<evidence type="ECO:0000256" key="1">
    <source>
        <dbReference type="ARBA" id="ARBA00010105"/>
    </source>
</evidence>